<dbReference type="PATRIC" id="fig|1127483.3.peg.1558"/>
<evidence type="ECO:0000313" key="2">
    <source>
        <dbReference type="Proteomes" id="UP000005808"/>
    </source>
</evidence>
<dbReference type="Proteomes" id="UP000005808">
    <property type="component" value="Unassembled WGS sequence"/>
</dbReference>
<name>H1S1L3_9BURK</name>
<accession>H1S1L3</accession>
<dbReference type="OrthoDB" id="9902528at2"/>
<dbReference type="EMBL" id="AHJE01000017">
    <property type="protein sequence ID" value="EHP43588.1"/>
    <property type="molecule type" value="Genomic_DNA"/>
</dbReference>
<organism evidence="1 2">
    <name type="scientific">Cupriavidus basilensis OR16</name>
    <dbReference type="NCBI Taxonomy" id="1127483"/>
    <lineage>
        <taxon>Bacteria</taxon>
        <taxon>Pseudomonadati</taxon>
        <taxon>Pseudomonadota</taxon>
        <taxon>Betaproteobacteria</taxon>
        <taxon>Burkholderiales</taxon>
        <taxon>Burkholderiaceae</taxon>
        <taxon>Cupriavidus</taxon>
    </lineage>
</organism>
<reference evidence="1 2" key="1">
    <citation type="journal article" date="2012" name="J. Bacteriol.">
        <title>De Novo Genome Project of Cupriavidus basilensis OR16.</title>
        <authorList>
            <person name="Cserhati M."/>
            <person name="Kriszt B."/>
            <person name="Szoboszlay S."/>
            <person name="Toth A."/>
            <person name="Szabo I."/>
            <person name="Tancsics A."/>
            <person name="Nagy I."/>
            <person name="Horvath B."/>
            <person name="Nagy I."/>
            <person name="Kukolya J."/>
        </authorList>
    </citation>
    <scope>NUCLEOTIDE SEQUENCE [LARGE SCALE GENOMIC DNA]</scope>
    <source>
        <strain evidence="1 2">OR16</strain>
    </source>
</reference>
<proteinExistence type="predicted"/>
<evidence type="ECO:0000313" key="1">
    <source>
        <dbReference type="EMBL" id="EHP43588.1"/>
    </source>
</evidence>
<sequence>MSQAVESGTCQAIIAGRVEEVTALENGGFDTAIALPAEDEFSSPGFVHVYSEKRIGQKGEMVRQVVKVSGFRQRIQGKQGMWIKYTNVLRAVQ</sequence>
<protein>
    <submittedName>
        <fullName evidence="1">Uncharacterized protein</fullName>
    </submittedName>
</protein>
<dbReference type="RefSeq" id="WP_006157284.1">
    <property type="nucleotide sequence ID" value="NZ_AHJE01000017.1"/>
</dbReference>
<gene>
    <name evidence="1" type="ORF">OR16_07771</name>
</gene>
<dbReference type="AlphaFoldDB" id="H1S1L3"/>
<comment type="caution">
    <text evidence="1">The sequence shown here is derived from an EMBL/GenBank/DDBJ whole genome shotgun (WGS) entry which is preliminary data.</text>
</comment>